<protein>
    <recommendedName>
        <fullName evidence="3">Transferrin-like domain-containing protein</fullName>
    </recommendedName>
</protein>
<name>A0A836CDN3_9STRA</name>
<dbReference type="AlphaFoldDB" id="A0A836CDN3"/>
<feature type="compositionally biased region" description="Gly residues" evidence="1">
    <location>
        <begin position="840"/>
        <end position="851"/>
    </location>
</feature>
<gene>
    <name evidence="4" type="ORF">JKP88DRAFT_349707</name>
</gene>
<dbReference type="PANTHER" id="PTHR11485">
    <property type="entry name" value="TRANSFERRIN"/>
    <property type="match status" value="1"/>
</dbReference>
<dbReference type="OrthoDB" id="185456at2759"/>
<dbReference type="PRINTS" id="PR00422">
    <property type="entry name" value="TRANSFERRIN"/>
</dbReference>
<feature type="transmembrane region" description="Helical" evidence="2">
    <location>
        <begin position="793"/>
        <end position="813"/>
    </location>
</feature>
<evidence type="ECO:0000256" key="1">
    <source>
        <dbReference type="SAM" id="MobiDB-lite"/>
    </source>
</evidence>
<evidence type="ECO:0000256" key="2">
    <source>
        <dbReference type="SAM" id="Phobius"/>
    </source>
</evidence>
<dbReference type="InterPro" id="IPR001156">
    <property type="entry name" value="Transferrin-like_dom"/>
</dbReference>
<feature type="domain" description="Transferrin-like" evidence="3">
    <location>
        <begin position="73"/>
        <end position="430"/>
    </location>
</feature>
<dbReference type="InterPro" id="IPR008011">
    <property type="entry name" value="Complex1_LYR_dom"/>
</dbReference>
<dbReference type="SUPFAM" id="SSF53850">
    <property type="entry name" value="Periplasmic binding protein-like II"/>
    <property type="match status" value="2"/>
</dbReference>
<dbReference type="Gene3D" id="3.40.190.10">
    <property type="entry name" value="Periplasmic binding protein-like II"/>
    <property type="match status" value="4"/>
</dbReference>
<dbReference type="Pfam" id="PF00405">
    <property type="entry name" value="Transferrin"/>
    <property type="match status" value="2"/>
</dbReference>
<sequence length="857" mass="87657">MAHNKTQMLRLYRHVLRNAKVFPSIKRDALVQDIRIEFREGALETDPKKLEQRISVAVKGLEQLMAYTGLRKEDMDTVSVAEATKCLQMMPILRTAAAAAAAPVAAAPAAMRNTYSCVPGADEDACISMIAAGTAHLMSLDGGAAFEAAEASGIQVVAAEKYGEGTTASAVEYHSIAVVRAADGIKSWEDLRGKVSGHTGYRKTAGWFMPVGALLEAGVLTSADANSTMPNDIEAVKGFFGGSCAPGVAGAAEDGVSAICDACAGACTQDADEPYQASGGSMYPVCNMYQQDYAGSFQCLQDGVCDVAFTKEGTVPPEVAGEYQLLCAPGSTAALAPIDEYTTCNLAVVPAHIVVTTPDMLPGNIAAVQADLVEASLLPSFAALFYGDAANADGLLFDSKMVGLQAAAASVRGFMGSSYDNFGAIRDTDAVPFGSVPVGSSATWCTTTDEEHSKCLTSLARPLNAMVSNELKLKFACAQLGNLDDCMVAMSAGSVDLVALDGGQVFDYAQQYGIQVVSAEQTTSEVSDGVEYYAVAVVRESAPNDFAEYRGGRSCHTGYRKTAGWFMPVGRLVASGIMPYVDESDDAPNDMETVAAFFSGGSCAPGPDGEDGATSICTNCKGDCSQDAITEPYSDYAGALLCLSEDDRDDRVIAFTRHDVFATAGVSPAGYKLLCPGGGSAPATDYATCNLATVPSHAVVTSAAATPGYVLATQAALEAAPSDAAFAAAFVGAAADGVLLSPGLVALRPLPAASARAYMGGTYDVYAAVAALDAGSGSSDGGGGDGGGGDQTAAMVLGVALALVTVVAAAALLRMRRSLRHVNKELSKAQGFTQEWAPAAGGGGGGGGGGTAASSHA</sequence>
<comment type="caution">
    <text evidence="4">The sequence shown here is derived from an EMBL/GenBank/DDBJ whole genome shotgun (WGS) entry which is preliminary data.</text>
</comment>
<keyword evidence="2" id="KW-0472">Membrane</keyword>
<reference evidence="4" key="1">
    <citation type="submission" date="2021-02" db="EMBL/GenBank/DDBJ databases">
        <title>First Annotated Genome of the Yellow-green Alga Tribonema minus.</title>
        <authorList>
            <person name="Mahan K.M."/>
        </authorList>
    </citation>
    <scope>NUCLEOTIDE SEQUENCE</scope>
    <source>
        <strain evidence="4">UTEX B ZZ1240</strain>
    </source>
</reference>
<keyword evidence="2" id="KW-1133">Transmembrane helix</keyword>
<feature type="domain" description="Transferrin-like" evidence="3">
    <location>
        <begin position="442"/>
        <end position="774"/>
    </location>
</feature>
<dbReference type="EMBL" id="JAFCMP010000412">
    <property type="protein sequence ID" value="KAG5180146.1"/>
    <property type="molecule type" value="Genomic_DNA"/>
</dbReference>
<dbReference type="CDD" id="cd20251">
    <property type="entry name" value="Complex1_LYR_SF"/>
    <property type="match status" value="1"/>
</dbReference>
<proteinExistence type="predicted"/>
<feature type="region of interest" description="Disordered" evidence="1">
    <location>
        <begin position="837"/>
        <end position="857"/>
    </location>
</feature>
<dbReference type="PROSITE" id="PS51408">
    <property type="entry name" value="TRANSFERRIN_LIKE_4"/>
    <property type="match status" value="2"/>
</dbReference>
<dbReference type="PANTHER" id="PTHR11485:SF29">
    <property type="entry name" value="TRANSFERRIN 2"/>
    <property type="match status" value="1"/>
</dbReference>
<keyword evidence="5" id="KW-1185">Reference proteome</keyword>
<dbReference type="Proteomes" id="UP000664859">
    <property type="component" value="Unassembled WGS sequence"/>
</dbReference>
<dbReference type="CDD" id="cd13529">
    <property type="entry name" value="PBP2_transferrin"/>
    <property type="match status" value="2"/>
</dbReference>
<dbReference type="SMART" id="SM00094">
    <property type="entry name" value="TR_FER"/>
    <property type="match status" value="2"/>
</dbReference>
<organism evidence="4 5">
    <name type="scientific">Tribonema minus</name>
    <dbReference type="NCBI Taxonomy" id="303371"/>
    <lineage>
        <taxon>Eukaryota</taxon>
        <taxon>Sar</taxon>
        <taxon>Stramenopiles</taxon>
        <taxon>Ochrophyta</taxon>
        <taxon>PX clade</taxon>
        <taxon>Xanthophyceae</taxon>
        <taxon>Tribonematales</taxon>
        <taxon>Tribonemataceae</taxon>
        <taxon>Tribonema</taxon>
    </lineage>
</organism>
<evidence type="ECO:0000313" key="5">
    <source>
        <dbReference type="Proteomes" id="UP000664859"/>
    </source>
</evidence>
<dbReference type="Pfam" id="PF05347">
    <property type="entry name" value="Complex1_LYR"/>
    <property type="match status" value="1"/>
</dbReference>
<accession>A0A836CDN3</accession>
<evidence type="ECO:0000259" key="3">
    <source>
        <dbReference type="PROSITE" id="PS51408"/>
    </source>
</evidence>
<evidence type="ECO:0000313" key="4">
    <source>
        <dbReference type="EMBL" id="KAG5180146.1"/>
    </source>
</evidence>
<keyword evidence="2" id="KW-0812">Transmembrane</keyword>